<dbReference type="PANTHER" id="PTHR24637">
    <property type="entry name" value="COLLAGEN"/>
    <property type="match status" value="1"/>
</dbReference>
<comment type="caution">
    <text evidence="7">The sequence shown here is derived from an EMBL/GenBank/DDBJ whole genome shotgun (WGS) entry which is preliminary data.</text>
</comment>
<comment type="subunit">
    <text evidence="1">Collagen polypeptide chains are complexed within the cuticle by disulfide bonds and other types of covalent cross-links.</text>
</comment>
<dbReference type="AlphaFoldDB" id="A0AA36G5L4"/>
<feature type="compositionally biased region" description="Low complexity" evidence="4">
    <location>
        <begin position="97"/>
        <end position="113"/>
    </location>
</feature>
<feature type="region of interest" description="Disordered" evidence="4">
    <location>
        <begin position="93"/>
        <end position="114"/>
    </location>
</feature>
<keyword evidence="5" id="KW-1133">Transmembrane helix</keyword>
<evidence type="ECO:0000256" key="1">
    <source>
        <dbReference type="ARBA" id="ARBA00011518"/>
    </source>
</evidence>
<accession>A0AA36G5L4</accession>
<organism evidence="7 8">
    <name type="scientific">Mesorhabditis spiculigera</name>
    <dbReference type="NCBI Taxonomy" id="96644"/>
    <lineage>
        <taxon>Eukaryota</taxon>
        <taxon>Metazoa</taxon>
        <taxon>Ecdysozoa</taxon>
        <taxon>Nematoda</taxon>
        <taxon>Chromadorea</taxon>
        <taxon>Rhabditida</taxon>
        <taxon>Rhabditina</taxon>
        <taxon>Rhabditomorpha</taxon>
        <taxon>Rhabditoidea</taxon>
        <taxon>Rhabditidae</taxon>
        <taxon>Mesorhabditinae</taxon>
        <taxon>Mesorhabditis</taxon>
    </lineage>
</organism>
<dbReference type="PANTHER" id="PTHR24637:SF262">
    <property type="entry name" value="CUTICLE COLLAGEN 34-RELATED"/>
    <property type="match status" value="1"/>
</dbReference>
<evidence type="ECO:0000259" key="6">
    <source>
        <dbReference type="SMART" id="SM01088"/>
    </source>
</evidence>
<keyword evidence="5" id="KW-0472">Membrane</keyword>
<dbReference type="EMBL" id="CATQJA010002659">
    <property type="protein sequence ID" value="CAJ0580264.1"/>
    <property type="molecule type" value="Genomic_DNA"/>
</dbReference>
<evidence type="ECO:0000256" key="3">
    <source>
        <dbReference type="ARBA" id="ARBA00023157"/>
    </source>
</evidence>
<keyword evidence="8" id="KW-1185">Reference proteome</keyword>
<feature type="transmembrane region" description="Helical" evidence="5">
    <location>
        <begin position="12"/>
        <end position="36"/>
    </location>
</feature>
<dbReference type="InterPro" id="IPR002486">
    <property type="entry name" value="Col_cuticle_N"/>
</dbReference>
<gene>
    <name evidence="7" type="ORF">MSPICULIGERA_LOCUS18462</name>
</gene>
<keyword evidence="2" id="KW-0677">Repeat</keyword>
<feature type="non-terminal residue" evidence="7">
    <location>
        <position position="136"/>
    </location>
</feature>
<keyword evidence="5" id="KW-0812">Transmembrane</keyword>
<proteinExistence type="predicted"/>
<evidence type="ECO:0000256" key="4">
    <source>
        <dbReference type="SAM" id="MobiDB-lite"/>
    </source>
</evidence>
<dbReference type="Pfam" id="PF01484">
    <property type="entry name" value="Col_cuticle_N"/>
    <property type="match status" value="1"/>
</dbReference>
<evidence type="ECO:0000256" key="5">
    <source>
        <dbReference type="SAM" id="Phobius"/>
    </source>
</evidence>
<reference evidence="7" key="1">
    <citation type="submission" date="2023-06" db="EMBL/GenBank/DDBJ databases">
        <authorList>
            <person name="Delattre M."/>
        </authorList>
    </citation>
    <scope>NUCLEOTIDE SEQUENCE</scope>
    <source>
        <strain evidence="7">AF72</strain>
    </source>
</reference>
<evidence type="ECO:0000256" key="2">
    <source>
        <dbReference type="ARBA" id="ARBA00022737"/>
    </source>
</evidence>
<keyword evidence="3" id="KW-1015">Disulfide bond</keyword>
<feature type="domain" description="Nematode cuticle collagen N-terminal" evidence="6">
    <location>
        <begin position="12"/>
        <end position="64"/>
    </location>
</feature>
<sequence length="136" mass="14949">MEIDSKIKAYRFVGYAAIGFSTVAVLSICITMPMMYNYMSHMRKQVGVEMEKCRVQVKDTWTEVYHMGAEPLVMNKTRVARQASQCEGCCLPGAAGPQGTPGKPGRPGRTGSPERGICPKYCALDGGVFFEDGTRR</sequence>
<dbReference type="SMART" id="SM01088">
    <property type="entry name" value="Col_cuticle_N"/>
    <property type="match status" value="1"/>
</dbReference>
<protein>
    <recommendedName>
        <fullName evidence="6">Nematode cuticle collagen N-terminal domain-containing protein</fullName>
    </recommendedName>
</protein>
<dbReference type="GO" id="GO:0042302">
    <property type="term" value="F:structural constituent of cuticle"/>
    <property type="evidence" value="ECO:0007669"/>
    <property type="project" value="InterPro"/>
</dbReference>
<dbReference type="Proteomes" id="UP001177023">
    <property type="component" value="Unassembled WGS sequence"/>
</dbReference>
<name>A0AA36G5L4_9BILA</name>
<evidence type="ECO:0000313" key="8">
    <source>
        <dbReference type="Proteomes" id="UP001177023"/>
    </source>
</evidence>
<evidence type="ECO:0000313" key="7">
    <source>
        <dbReference type="EMBL" id="CAJ0580264.1"/>
    </source>
</evidence>